<dbReference type="RefSeq" id="XP_053588819.1">
    <property type="nucleotide sequence ID" value="XM_053724625.1"/>
</dbReference>
<organism evidence="1 2">
    <name type="scientific">Caenorhabditis remanei</name>
    <name type="common">Caenorhabditis vulgaris</name>
    <dbReference type="NCBI Taxonomy" id="31234"/>
    <lineage>
        <taxon>Eukaryota</taxon>
        <taxon>Metazoa</taxon>
        <taxon>Ecdysozoa</taxon>
        <taxon>Nematoda</taxon>
        <taxon>Chromadorea</taxon>
        <taxon>Rhabditida</taxon>
        <taxon>Rhabditina</taxon>
        <taxon>Rhabditomorpha</taxon>
        <taxon>Rhabditoidea</taxon>
        <taxon>Rhabditidae</taxon>
        <taxon>Peloderinae</taxon>
        <taxon>Caenorhabditis</taxon>
    </lineage>
</organism>
<name>A0A6A5HB11_CAERE</name>
<dbReference type="CTD" id="78773869"/>
<reference evidence="1 2" key="1">
    <citation type="submission" date="2019-12" db="EMBL/GenBank/DDBJ databases">
        <title>Chromosome-level assembly of the Caenorhabditis remanei genome.</title>
        <authorList>
            <person name="Teterina A.A."/>
            <person name="Willis J.H."/>
            <person name="Phillips P.C."/>
        </authorList>
    </citation>
    <scope>NUCLEOTIDE SEQUENCE [LARGE SCALE GENOMIC DNA]</scope>
    <source>
        <strain evidence="1 2">PX506</strain>
        <tissue evidence="1">Whole organism</tissue>
    </source>
</reference>
<dbReference type="AlphaFoldDB" id="A0A6A5HB11"/>
<dbReference type="KEGG" id="crq:GCK72_004352"/>
<evidence type="ECO:0000313" key="2">
    <source>
        <dbReference type="Proteomes" id="UP000483820"/>
    </source>
</evidence>
<sequence length="205" mass="22946">MSRRHEKLTTRGILSRVQRKRKRVEGAAVDAMSMQTFEIQAEKSLVKPKDSEVEKLTAVFDPKLFREMEHLEVQNLEKTGTIDINLIFSHLTSQSSSLRHVVHTCANHWIKSVVPANLVKNFSTSTAPKPPQTTFPSDLINGPVDVLVRGLKIEGLDADEMSHTIGLLFNHHLTSVFNHARSADAKRNQRIAMDDGPPPNKIGKV</sequence>
<gene>
    <name evidence="1" type="ORF">GCK72_004352</name>
</gene>
<dbReference type="Proteomes" id="UP000483820">
    <property type="component" value="Chromosome II"/>
</dbReference>
<comment type="caution">
    <text evidence="1">The sequence shown here is derived from an EMBL/GenBank/DDBJ whole genome shotgun (WGS) entry which is preliminary data.</text>
</comment>
<dbReference type="EMBL" id="WUAV01000002">
    <property type="protein sequence ID" value="KAF1764405.1"/>
    <property type="molecule type" value="Genomic_DNA"/>
</dbReference>
<protein>
    <submittedName>
        <fullName evidence="1">Uncharacterized protein</fullName>
    </submittedName>
</protein>
<accession>A0A6A5HB11</accession>
<evidence type="ECO:0000313" key="1">
    <source>
        <dbReference type="EMBL" id="KAF1764405.1"/>
    </source>
</evidence>
<proteinExistence type="predicted"/>
<dbReference type="GeneID" id="78773869"/>